<evidence type="ECO:0000313" key="1">
    <source>
        <dbReference type="EMBL" id="DAD90546.1"/>
    </source>
</evidence>
<protein>
    <submittedName>
        <fullName evidence="1">Transcription initiation factor IIE, alpha FINGER, Transcription</fullName>
    </submittedName>
</protein>
<accession>A0A8S5N8E9</accession>
<dbReference type="EMBL" id="BK015088">
    <property type="protein sequence ID" value="DAD90546.1"/>
    <property type="molecule type" value="Genomic_DNA"/>
</dbReference>
<organism evidence="1">
    <name type="scientific">Myoviridae sp. ctiBE32</name>
    <dbReference type="NCBI Taxonomy" id="2826685"/>
    <lineage>
        <taxon>Viruses</taxon>
        <taxon>Duplodnaviria</taxon>
        <taxon>Heunggongvirae</taxon>
        <taxon>Uroviricota</taxon>
        <taxon>Caudoviricetes</taxon>
    </lineage>
</organism>
<sequence length="58" mass="6332">MRCFICGAPIGVTQGDIKIPVPHGAHTRIKSEYVYLCGDCMANAEKEEEENGKLISAH</sequence>
<proteinExistence type="predicted"/>
<reference evidence="1" key="1">
    <citation type="journal article" date="2021" name="Proc. Natl. Acad. Sci. U.S.A.">
        <title>A Catalog of Tens of Thousands of Viruses from Human Metagenomes Reveals Hidden Associations with Chronic Diseases.</title>
        <authorList>
            <person name="Tisza M.J."/>
            <person name="Buck C.B."/>
        </authorList>
    </citation>
    <scope>NUCLEOTIDE SEQUENCE</scope>
    <source>
        <strain evidence="1">CtiBE32</strain>
    </source>
</reference>
<name>A0A8S5N8E9_9CAUD</name>